<feature type="domain" description="PAC" evidence="8">
    <location>
        <begin position="95"/>
        <end position="145"/>
    </location>
</feature>
<dbReference type="NCBIfam" id="TIGR00229">
    <property type="entry name" value="sensory_box"/>
    <property type="match status" value="3"/>
</dbReference>
<keyword evidence="4" id="KW-0808">Transferase</keyword>
<dbReference type="InterPro" id="IPR035965">
    <property type="entry name" value="PAS-like_dom_sf"/>
</dbReference>
<protein>
    <recommendedName>
        <fullName evidence="2">histidine kinase</fullName>
        <ecNumber evidence="2">2.7.13.3</ecNumber>
    </recommendedName>
</protein>
<comment type="catalytic activity">
    <reaction evidence="1">
        <text>ATP + protein L-histidine = ADP + protein N-phospho-L-histidine.</text>
        <dbReference type="EC" id="2.7.13.3"/>
    </reaction>
</comment>
<evidence type="ECO:0000256" key="2">
    <source>
        <dbReference type="ARBA" id="ARBA00012438"/>
    </source>
</evidence>
<dbReference type="Gene3D" id="1.10.287.130">
    <property type="match status" value="1"/>
</dbReference>
<dbReference type="Pfam" id="PF02518">
    <property type="entry name" value="HATPase_c"/>
    <property type="match status" value="1"/>
</dbReference>
<dbReference type="SMART" id="SM00387">
    <property type="entry name" value="HATPase_c"/>
    <property type="match status" value="1"/>
</dbReference>
<dbReference type="EC" id="2.7.13.3" evidence="2"/>
<evidence type="ECO:0000256" key="1">
    <source>
        <dbReference type="ARBA" id="ARBA00000085"/>
    </source>
</evidence>
<dbReference type="EMBL" id="JBGUAW010000001">
    <property type="protein sequence ID" value="MFA9459498.1"/>
    <property type="molecule type" value="Genomic_DNA"/>
</dbReference>
<feature type="domain" description="Histidine kinase" evidence="6">
    <location>
        <begin position="405"/>
        <end position="621"/>
    </location>
</feature>
<proteinExistence type="predicted"/>
<dbReference type="SUPFAM" id="SSF55785">
    <property type="entry name" value="PYP-like sensor domain (PAS domain)"/>
    <property type="match status" value="3"/>
</dbReference>
<feature type="domain" description="PAS" evidence="7">
    <location>
        <begin position="146"/>
        <end position="216"/>
    </location>
</feature>
<feature type="domain" description="PAC" evidence="8">
    <location>
        <begin position="220"/>
        <end position="273"/>
    </location>
</feature>
<dbReference type="RefSeq" id="WP_373654283.1">
    <property type="nucleotide sequence ID" value="NZ_JBGUAW010000001.1"/>
</dbReference>
<feature type="domain" description="PAS" evidence="7">
    <location>
        <begin position="267"/>
        <end position="327"/>
    </location>
</feature>
<dbReference type="PANTHER" id="PTHR43304:SF1">
    <property type="entry name" value="PAC DOMAIN-CONTAINING PROTEIN"/>
    <property type="match status" value="1"/>
</dbReference>
<evidence type="ECO:0000256" key="3">
    <source>
        <dbReference type="ARBA" id="ARBA00022553"/>
    </source>
</evidence>
<dbReference type="InterPro" id="IPR052162">
    <property type="entry name" value="Sensor_kinase/Photoreceptor"/>
</dbReference>
<dbReference type="PROSITE" id="PS50109">
    <property type="entry name" value="HIS_KIN"/>
    <property type="match status" value="1"/>
</dbReference>
<dbReference type="CDD" id="cd00082">
    <property type="entry name" value="HisKA"/>
    <property type="match status" value="1"/>
</dbReference>
<dbReference type="Proteomes" id="UP001575181">
    <property type="component" value="Unassembled WGS sequence"/>
</dbReference>
<dbReference type="InterPro" id="IPR000014">
    <property type="entry name" value="PAS"/>
</dbReference>
<keyword evidence="5" id="KW-0418">Kinase</keyword>
<keyword evidence="3" id="KW-0597">Phosphoprotein</keyword>
<dbReference type="Gene3D" id="3.30.450.20">
    <property type="entry name" value="PAS domain"/>
    <property type="match status" value="3"/>
</dbReference>
<name>A0ABV4TQJ7_9GAMM</name>
<evidence type="ECO:0000313" key="10">
    <source>
        <dbReference type="Proteomes" id="UP001575181"/>
    </source>
</evidence>
<keyword evidence="10" id="KW-1185">Reference proteome</keyword>
<accession>A0ABV4TQJ7</accession>
<evidence type="ECO:0000259" key="7">
    <source>
        <dbReference type="PROSITE" id="PS50112"/>
    </source>
</evidence>
<dbReference type="SUPFAM" id="SSF47384">
    <property type="entry name" value="Homodimeric domain of signal transducing histidine kinase"/>
    <property type="match status" value="1"/>
</dbReference>
<dbReference type="InterPro" id="IPR001610">
    <property type="entry name" value="PAC"/>
</dbReference>
<gene>
    <name evidence="9" type="ORF">ACERLL_01490</name>
</gene>
<dbReference type="SMART" id="SM00388">
    <property type="entry name" value="HisKA"/>
    <property type="match status" value="1"/>
</dbReference>
<dbReference type="Pfam" id="PF08447">
    <property type="entry name" value="PAS_3"/>
    <property type="match status" value="1"/>
</dbReference>
<dbReference type="InterPro" id="IPR036890">
    <property type="entry name" value="HATPase_C_sf"/>
</dbReference>
<dbReference type="InterPro" id="IPR013655">
    <property type="entry name" value="PAS_fold_3"/>
</dbReference>
<dbReference type="InterPro" id="IPR003594">
    <property type="entry name" value="HATPase_dom"/>
</dbReference>
<dbReference type="SMART" id="SM00086">
    <property type="entry name" value="PAC"/>
    <property type="match status" value="3"/>
</dbReference>
<dbReference type="InterPro" id="IPR036097">
    <property type="entry name" value="HisK_dim/P_sf"/>
</dbReference>
<dbReference type="SUPFAM" id="SSF55874">
    <property type="entry name" value="ATPase domain of HSP90 chaperone/DNA topoisomerase II/histidine kinase"/>
    <property type="match status" value="1"/>
</dbReference>
<dbReference type="Pfam" id="PF00512">
    <property type="entry name" value="HisKA"/>
    <property type="match status" value="1"/>
</dbReference>
<dbReference type="Pfam" id="PF13426">
    <property type="entry name" value="PAS_9"/>
    <property type="match status" value="1"/>
</dbReference>
<feature type="domain" description="PAC" evidence="8">
    <location>
        <begin position="342"/>
        <end position="394"/>
    </location>
</feature>
<dbReference type="InterPro" id="IPR000700">
    <property type="entry name" value="PAS-assoc_C"/>
</dbReference>
<organism evidence="9 10">
    <name type="scientific">Thiohalorhabdus methylotrophus</name>
    <dbReference type="NCBI Taxonomy" id="3242694"/>
    <lineage>
        <taxon>Bacteria</taxon>
        <taxon>Pseudomonadati</taxon>
        <taxon>Pseudomonadota</taxon>
        <taxon>Gammaproteobacteria</taxon>
        <taxon>Thiohalorhabdales</taxon>
        <taxon>Thiohalorhabdaceae</taxon>
        <taxon>Thiohalorhabdus</taxon>
    </lineage>
</organism>
<dbReference type="InterPro" id="IPR005467">
    <property type="entry name" value="His_kinase_dom"/>
</dbReference>
<evidence type="ECO:0000256" key="4">
    <source>
        <dbReference type="ARBA" id="ARBA00022679"/>
    </source>
</evidence>
<dbReference type="SMART" id="SM00091">
    <property type="entry name" value="PAS"/>
    <property type="match status" value="3"/>
</dbReference>
<evidence type="ECO:0000259" key="6">
    <source>
        <dbReference type="PROSITE" id="PS50109"/>
    </source>
</evidence>
<dbReference type="PROSITE" id="PS50112">
    <property type="entry name" value="PAS"/>
    <property type="match status" value="3"/>
</dbReference>
<sequence>MRSKDPKAHSEEQLLYSNALLNAQLETSPDGILVADRHYRMLTWNRRFREMWGISEEVMAAGDGRAAVQRVLDQVVEPEPFRAEIKRLYEHLEEAETQVEITLKDGRVLERHSRGVQDERGSYWGRSWFYRDITEQKRAEKDLRVSEQRFRAVFERAALGIAVVDPEGHPWRVNPALERMLGRSAEELTSTSFLEVTHPEDRQADREAFEELVAGRRESYGMEKRYLTGDGRVVWGRLSASTLPGWNDQQRPWFLGMVEDVTENRELLEELRLLAQVFRAGNAVMITDALGRILRVNEGFCEVTGYRPEEVLGGTPGFLKSRFHGEEFYRALWKQLEQEGYWEGEIWNRRKDGSHYPQWQTITAVPDQSGRVARYVATFSDLTDRKLLESERQRRASSVGEMGRILAHQLNQPLAAIGSYVEGALQRLRREHPDLGELERGLREMRSQVERASGIVDDVRHYLRGERPELRPTDINSLLRSVLPARGPATTEPPCHFKLDLAADLADVPGDPIALQECLLNLVNNAVDAVRSNRGAEGRVAITTRRRGSEVEVVVRDNGPGIPPGLEEEIFRPLFTSKEEGTGLGLSICRSVVQKHGGRLWVGANEPGPGAAFHITLPSEAR</sequence>
<evidence type="ECO:0000256" key="5">
    <source>
        <dbReference type="ARBA" id="ARBA00022777"/>
    </source>
</evidence>
<dbReference type="PRINTS" id="PR00344">
    <property type="entry name" value="BCTRLSENSOR"/>
</dbReference>
<evidence type="ECO:0000313" key="9">
    <source>
        <dbReference type="EMBL" id="MFA9459498.1"/>
    </source>
</evidence>
<dbReference type="PROSITE" id="PS50113">
    <property type="entry name" value="PAC"/>
    <property type="match status" value="3"/>
</dbReference>
<dbReference type="Gene3D" id="3.30.565.10">
    <property type="entry name" value="Histidine kinase-like ATPase, C-terminal domain"/>
    <property type="match status" value="1"/>
</dbReference>
<dbReference type="InterPro" id="IPR003661">
    <property type="entry name" value="HisK_dim/P_dom"/>
</dbReference>
<comment type="caution">
    <text evidence="9">The sequence shown here is derived from an EMBL/GenBank/DDBJ whole genome shotgun (WGS) entry which is preliminary data.</text>
</comment>
<evidence type="ECO:0000259" key="8">
    <source>
        <dbReference type="PROSITE" id="PS50113"/>
    </source>
</evidence>
<dbReference type="CDD" id="cd00130">
    <property type="entry name" value="PAS"/>
    <property type="match status" value="3"/>
</dbReference>
<feature type="domain" description="PAS" evidence="7">
    <location>
        <begin position="17"/>
        <end position="95"/>
    </location>
</feature>
<reference evidence="9 10" key="1">
    <citation type="submission" date="2024-08" db="EMBL/GenBank/DDBJ databases">
        <title>Whole-genome sequencing of halo(alkali)philic microorganisms from hypersaline lakes.</title>
        <authorList>
            <person name="Sorokin D.Y."/>
            <person name="Merkel A.Y."/>
            <person name="Messina E."/>
            <person name="Yakimov M."/>
        </authorList>
    </citation>
    <scope>NUCLEOTIDE SEQUENCE [LARGE SCALE GENOMIC DNA]</scope>
    <source>
        <strain evidence="9 10">Cl-TMA</strain>
    </source>
</reference>
<dbReference type="PANTHER" id="PTHR43304">
    <property type="entry name" value="PHYTOCHROME-LIKE PROTEIN CPH1"/>
    <property type="match status" value="1"/>
</dbReference>
<dbReference type="InterPro" id="IPR004358">
    <property type="entry name" value="Sig_transdc_His_kin-like_C"/>
</dbReference>
<dbReference type="Pfam" id="PF12860">
    <property type="entry name" value="PAS_7"/>
    <property type="match status" value="1"/>
</dbReference>